<dbReference type="EMBL" id="WELI01000005">
    <property type="protein sequence ID" value="KAB7730286.1"/>
    <property type="molecule type" value="Genomic_DNA"/>
</dbReference>
<keyword evidence="1" id="KW-1133">Transmembrane helix</keyword>
<evidence type="ECO:0008006" key="4">
    <source>
        <dbReference type="Google" id="ProtNLM"/>
    </source>
</evidence>
<keyword evidence="1" id="KW-0472">Membrane</keyword>
<name>A0A7J5TYR2_9BACT</name>
<keyword evidence="3" id="KW-1185">Reference proteome</keyword>
<organism evidence="2 3">
    <name type="scientific">Rudanella paleaurantiibacter</name>
    <dbReference type="NCBI Taxonomy" id="2614655"/>
    <lineage>
        <taxon>Bacteria</taxon>
        <taxon>Pseudomonadati</taxon>
        <taxon>Bacteroidota</taxon>
        <taxon>Cytophagia</taxon>
        <taxon>Cytophagales</taxon>
        <taxon>Cytophagaceae</taxon>
        <taxon>Rudanella</taxon>
    </lineage>
</organism>
<dbReference type="RefSeq" id="WP_152124882.1">
    <property type="nucleotide sequence ID" value="NZ_WELI01000005.1"/>
</dbReference>
<evidence type="ECO:0000313" key="2">
    <source>
        <dbReference type="EMBL" id="KAB7730286.1"/>
    </source>
</evidence>
<keyword evidence="1" id="KW-0812">Transmembrane</keyword>
<sequence>MTGGNRLLLFVWLVLGGLLAGLSLAHSTHATSPDSLHYLRLATDLRTYDGTFPPGYPLLIMLVSYLTHWPVLWASKLVNWLALGVSGVSWAGRIGPKRAAGLLALWLLPGSLRVAAYTWSETVFVVLLLEVVWQAHTVWYTGWAANRPWQLARLVGVLVALVMVRYVGLFAFIGLAGLIAMHRPVGRWAGNARAMAWALCGALVGTVLLLAYNYSLTGYWAGGPRIAPTEPARQWLRMAALGFANEVLLYNYRPGGNWLWFSIALLGQGCLGVILYRYLSKRFWWPRPTSLATWMAATGVCYWLTLIALRTLSPFDPLTERLMMPGSHCVLVAVVLIFGQSQHSIISKSPARAEIRTNPS</sequence>
<feature type="transmembrane region" description="Helical" evidence="1">
    <location>
        <begin position="154"/>
        <end position="182"/>
    </location>
</feature>
<protein>
    <recommendedName>
        <fullName evidence="4">DUF2723 domain-containing protein</fullName>
    </recommendedName>
</protein>
<feature type="transmembrane region" description="Helical" evidence="1">
    <location>
        <begin position="291"/>
        <end position="310"/>
    </location>
</feature>
<feature type="transmembrane region" description="Helical" evidence="1">
    <location>
        <begin position="194"/>
        <end position="214"/>
    </location>
</feature>
<feature type="transmembrane region" description="Helical" evidence="1">
    <location>
        <begin position="258"/>
        <end position="279"/>
    </location>
</feature>
<feature type="transmembrane region" description="Helical" evidence="1">
    <location>
        <begin position="123"/>
        <end position="142"/>
    </location>
</feature>
<dbReference type="Proteomes" id="UP000488299">
    <property type="component" value="Unassembled WGS sequence"/>
</dbReference>
<evidence type="ECO:0000313" key="3">
    <source>
        <dbReference type="Proteomes" id="UP000488299"/>
    </source>
</evidence>
<reference evidence="2 3" key="1">
    <citation type="submission" date="2019-10" db="EMBL/GenBank/DDBJ databases">
        <title>Rudanella paleaurantiibacter sp. nov., isolated from sludge.</title>
        <authorList>
            <person name="Xu S.Q."/>
        </authorList>
    </citation>
    <scope>NUCLEOTIDE SEQUENCE [LARGE SCALE GENOMIC DNA]</scope>
    <source>
        <strain evidence="2 3">HX-22-17</strain>
    </source>
</reference>
<gene>
    <name evidence="2" type="ORF">F5984_14060</name>
</gene>
<evidence type="ECO:0000256" key="1">
    <source>
        <dbReference type="SAM" id="Phobius"/>
    </source>
</evidence>
<dbReference type="AlphaFoldDB" id="A0A7J5TYR2"/>
<accession>A0A7J5TYR2</accession>
<feature type="transmembrane region" description="Helical" evidence="1">
    <location>
        <begin position="99"/>
        <end position="117"/>
    </location>
</feature>
<proteinExistence type="predicted"/>
<comment type="caution">
    <text evidence="2">The sequence shown here is derived from an EMBL/GenBank/DDBJ whole genome shotgun (WGS) entry which is preliminary data.</text>
</comment>